<dbReference type="RefSeq" id="WP_377002324.1">
    <property type="nucleotide sequence ID" value="NZ_JBHSQE010000010.1"/>
</dbReference>
<dbReference type="PIRSF" id="PIRSF038994">
    <property type="entry name" value="NagA"/>
    <property type="match status" value="1"/>
</dbReference>
<evidence type="ECO:0000256" key="1">
    <source>
        <dbReference type="ARBA" id="ARBA00010716"/>
    </source>
</evidence>
<comment type="similarity">
    <text evidence="1 5">Belongs to the metallo-dependent hydrolases superfamily. NagA family.</text>
</comment>
<keyword evidence="2" id="KW-0479">Metal-binding</keyword>
<dbReference type="GO" id="GO:0008448">
    <property type="term" value="F:N-acetylglucosamine-6-phosphate deacetylase activity"/>
    <property type="evidence" value="ECO:0007669"/>
    <property type="project" value="UniProtKB-EC"/>
</dbReference>
<evidence type="ECO:0000256" key="4">
    <source>
        <dbReference type="ARBA" id="ARBA00023277"/>
    </source>
</evidence>
<evidence type="ECO:0000259" key="6">
    <source>
        <dbReference type="Pfam" id="PF01979"/>
    </source>
</evidence>
<organism evidence="7 8">
    <name type="scientific">Corynebacterium nasicanis</name>
    <dbReference type="NCBI Taxonomy" id="1448267"/>
    <lineage>
        <taxon>Bacteria</taxon>
        <taxon>Bacillati</taxon>
        <taxon>Actinomycetota</taxon>
        <taxon>Actinomycetes</taxon>
        <taxon>Mycobacteriales</taxon>
        <taxon>Corynebacteriaceae</taxon>
        <taxon>Corynebacterium</taxon>
    </lineage>
</organism>
<dbReference type="Gene3D" id="3.20.20.140">
    <property type="entry name" value="Metal-dependent hydrolases"/>
    <property type="match status" value="1"/>
</dbReference>
<evidence type="ECO:0000313" key="8">
    <source>
        <dbReference type="Proteomes" id="UP001596244"/>
    </source>
</evidence>
<keyword evidence="4 5" id="KW-0119">Carbohydrate metabolism</keyword>
<dbReference type="PANTHER" id="PTHR11113:SF14">
    <property type="entry name" value="N-ACETYLGLUCOSAMINE-6-PHOSPHATE DEACETYLASE"/>
    <property type="match status" value="1"/>
</dbReference>
<dbReference type="Proteomes" id="UP001596244">
    <property type="component" value="Unassembled WGS sequence"/>
</dbReference>
<sequence length="385" mass="39481">MTPRTLTGTVVTARGEQPHTTVTITGDTITGLAPADPATPDTGLRLIPGFIDLHNHGGLRGSFPDGDAEQCRTAVRHHRAHGTTTLLASLVSASEEHLLRQIPVLAGLAEEGEIAGIHLEGPFVNVGKCGAQDPAAIIPGDAALFARLIAAGRGHVRSITFAPETAEVNALLDLCAEHDIIASLGHTEASAEQTREVVDAGVEKHVTVTATHLFNAMPPLHHRAPGAVAALLSAAARGEAFVELIADGVHLADDTVDMVLDSVGAGAFFITDAMQAAGMADGDYTLGTLDVTVAAGVARLATTDGTPGAIAGGTTTLADQVARHLARGHSLPTLVAATAATPARVLGMDDRIGDIAPGYLADIVVLDAQGAVRDVIRRGLSIERS</sequence>
<reference evidence="8" key="1">
    <citation type="journal article" date="2019" name="Int. J. Syst. Evol. Microbiol.">
        <title>The Global Catalogue of Microorganisms (GCM) 10K type strain sequencing project: providing services to taxonomists for standard genome sequencing and annotation.</title>
        <authorList>
            <consortium name="The Broad Institute Genomics Platform"/>
            <consortium name="The Broad Institute Genome Sequencing Center for Infectious Disease"/>
            <person name="Wu L."/>
            <person name="Ma J."/>
        </authorList>
    </citation>
    <scope>NUCLEOTIDE SEQUENCE [LARGE SCALE GENOMIC DNA]</scope>
    <source>
        <strain evidence="8">CCUG 51943</strain>
    </source>
</reference>
<dbReference type="InterPro" id="IPR032466">
    <property type="entry name" value="Metal_Hydrolase"/>
</dbReference>
<dbReference type="EMBL" id="JBHSQE010000010">
    <property type="protein sequence ID" value="MFC6147680.1"/>
    <property type="molecule type" value="Genomic_DNA"/>
</dbReference>
<evidence type="ECO:0000256" key="2">
    <source>
        <dbReference type="ARBA" id="ARBA00022723"/>
    </source>
</evidence>
<feature type="domain" description="Amidohydrolase-related" evidence="6">
    <location>
        <begin position="46"/>
        <end position="372"/>
    </location>
</feature>
<dbReference type="Pfam" id="PF01979">
    <property type="entry name" value="Amidohydro_1"/>
    <property type="match status" value="1"/>
</dbReference>
<name>A0ABW1QHJ1_9CORY</name>
<accession>A0ABW1QHJ1</accession>
<gene>
    <name evidence="7" type="ORF">ACFPUZ_12800</name>
</gene>
<dbReference type="PANTHER" id="PTHR11113">
    <property type="entry name" value="N-ACETYLGLUCOSAMINE-6-PHOSPHATE DEACETYLASE"/>
    <property type="match status" value="1"/>
</dbReference>
<dbReference type="SUPFAM" id="SSF51556">
    <property type="entry name" value="Metallo-dependent hydrolases"/>
    <property type="match status" value="1"/>
</dbReference>
<evidence type="ECO:0000256" key="5">
    <source>
        <dbReference type="PIRNR" id="PIRNR038994"/>
    </source>
</evidence>
<evidence type="ECO:0000313" key="7">
    <source>
        <dbReference type="EMBL" id="MFC6147680.1"/>
    </source>
</evidence>
<protein>
    <submittedName>
        <fullName evidence="7">N-acetylglucosamine-6-phosphate deacetylase</fullName>
        <ecNumber evidence="7">3.5.1.25</ecNumber>
    </submittedName>
</protein>
<dbReference type="Gene3D" id="2.30.40.10">
    <property type="entry name" value="Urease, subunit C, domain 1"/>
    <property type="match status" value="1"/>
</dbReference>
<dbReference type="InterPro" id="IPR003764">
    <property type="entry name" value="GlcNAc_6-P_deAcase"/>
</dbReference>
<keyword evidence="8" id="KW-1185">Reference proteome</keyword>
<comment type="caution">
    <text evidence="7">The sequence shown here is derived from an EMBL/GenBank/DDBJ whole genome shotgun (WGS) entry which is preliminary data.</text>
</comment>
<dbReference type="EC" id="3.5.1.25" evidence="7"/>
<keyword evidence="3 5" id="KW-0378">Hydrolase</keyword>
<dbReference type="SUPFAM" id="SSF51338">
    <property type="entry name" value="Composite domain of metallo-dependent hydrolases"/>
    <property type="match status" value="1"/>
</dbReference>
<dbReference type="InterPro" id="IPR006680">
    <property type="entry name" value="Amidohydro-rel"/>
</dbReference>
<evidence type="ECO:0000256" key="3">
    <source>
        <dbReference type="ARBA" id="ARBA00022801"/>
    </source>
</evidence>
<proteinExistence type="inferred from homology"/>
<dbReference type="InterPro" id="IPR011059">
    <property type="entry name" value="Metal-dep_hydrolase_composite"/>
</dbReference>